<dbReference type="KEGG" id="gjf:M493_15370"/>
<name>S5ZG10_GEOG3</name>
<dbReference type="AlphaFoldDB" id="S5ZG10"/>
<accession>S5ZG10</accession>
<dbReference type="Proteomes" id="UP000015500">
    <property type="component" value="Chromosome"/>
</dbReference>
<dbReference type="HOGENOM" id="CLU_3356396_0_0_9"/>
<evidence type="ECO:0000313" key="1">
    <source>
        <dbReference type="EMBL" id="AGT33290.1"/>
    </source>
</evidence>
<proteinExistence type="predicted"/>
<protein>
    <submittedName>
        <fullName evidence="1">Uncharacterized protein</fullName>
    </submittedName>
</protein>
<sequence length="36" mass="4084">MKTESFRAGGSFFVWRLTGNGRFFVEIQTRITTGKG</sequence>
<reference evidence="1 2" key="1">
    <citation type="journal article" date="2014" name="Genome Announc.">
        <title>Complete Genome Sequence of the Thermophilic Polychlorinated Biphenyl Degrader Geobacillus sp. Strain JF8 (NBRC 109937).</title>
        <authorList>
            <person name="Shintani M."/>
            <person name="Ohtsubo Y."/>
            <person name="Fukuda K."/>
            <person name="Hosoyama A."/>
            <person name="Ohji S."/>
            <person name="Yamazoe A."/>
            <person name="Fujita N."/>
            <person name="Nagata Y."/>
            <person name="Tsuda M."/>
            <person name="Hatta T."/>
            <person name="Kimbara K."/>
        </authorList>
    </citation>
    <scope>NUCLEOTIDE SEQUENCE [LARGE SCALE GENOMIC DNA]</scope>
    <source>
        <strain evidence="1 2">JF8</strain>
    </source>
</reference>
<organism evidence="1 2">
    <name type="scientific">Geobacillus genomosp. 3</name>
    <dbReference type="NCBI Taxonomy" id="1921421"/>
    <lineage>
        <taxon>Bacteria</taxon>
        <taxon>Bacillati</taxon>
        <taxon>Bacillota</taxon>
        <taxon>Bacilli</taxon>
        <taxon>Bacillales</taxon>
        <taxon>Anoxybacillaceae</taxon>
        <taxon>Geobacillus</taxon>
    </lineage>
</organism>
<gene>
    <name evidence="1" type="ORF">M493_15370</name>
</gene>
<keyword evidence="2" id="KW-1185">Reference proteome</keyword>
<evidence type="ECO:0000313" key="2">
    <source>
        <dbReference type="Proteomes" id="UP000015500"/>
    </source>
</evidence>
<dbReference type="EMBL" id="CP006254">
    <property type="protein sequence ID" value="AGT33290.1"/>
    <property type="molecule type" value="Genomic_DNA"/>
</dbReference>